<dbReference type="AlphaFoldDB" id="A0A1M5PVL2"/>
<protein>
    <submittedName>
        <fullName evidence="1">Uncharacterized protein</fullName>
    </submittedName>
</protein>
<sequence length="59" mass="6874">MDETQIKDDLMYMSLTNGNHLVVYQGHSVKANIKKVIHQRQPLLKRLLRALQAVFRLLS</sequence>
<organism evidence="1 2">
    <name type="scientific">Marisediminitalea aggregata</name>
    <dbReference type="NCBI Taxonomy" id="634436"/>
    <lineage>
        <taxon>Bacteria</taxon>
        <taxon>Pseudomonadati</taxon>
        <taxon>Pseudomonadota</taxon>
        <taxon>Gammaproteobacteria</taxon>
        <taxon>Alteromonadales</taxon>
        <taxon>Alteromonadaceae</taxon>
        <taxon>Marisediminitalea</taxon>
    </lineage>
</organism>
<dbReference type="EMBL" id="FQWD01000006">
    <property type="protein sequence ID" value="SHH05874.1"/>
    <property type="molecule type" value="Genomic_DNA"/>
</dbReference>
<keyword evidence="2" id="KW-1185">Reference proteome</keyword>
<reference evidence="2" key="1">
    <citation type="submission" date="2016-11" db="EMBL/GenBank/DDBJ databases">
        <authorList>
            <person name="Varghese N."/>
            <person name="Submissions S."/>
        </authorList>
    </citation>
    <scope>NUCLEOTIDE SEQUENCE [LARGE SCALE GENOMIC DNA]</scope>
    <source>
        <strain evidence="2">CGMCC 1.8995</strain>
    </source>
</reference>
<name>A0A1M5PVL2_9ALTE</name>
<proteinExistence type="predicted"/>
<evidence type="ECO:0000313" key="2">
    <source>
        <dbReference type="Proteomes" id="UP000184520"/>
    </source>
</evidence>
<dbReference type="Proteomes" id="UP000184520">
    <property type="component" value="Unassembled WGS sequence"/>
</dbReference>
<accession>A0A1M5PVL2</accession>
<evidence type="ECO:0000313" key="1">
    <source>
        <dbReference type="EMBL" id="SHH05874.1"/>
    </source>
</evidence>
<gene>
    <name evidence="1" type="ORF">SAMN05216361_3622</name>
</gene>